<dbReference type="STRING" id="45074.Lsan_1336"/>
<dbReference type="EMBL" id="LNYU01000027">
    <property type="protein sequence ID" value="KTD63414.1"/>
    <property type="molecule type" value="Genomic_DNA"/>
</dbReference>
<dbReference type="Pfam" id="PF04932">
    <property type="entry name" value="Wzy_C"/>
    <property type="match status" value="1"/>
</dbReference>
<keyword evidence="2 5" id="KW-0812">Transmembrane</keyword>
<evidence type="ECO:0000313" key="7">
    <source>
        <dbReference type="EMBL" id="KTD63414.1"/>
    </source>
</evidence>
<dbReference type="RefSeq" id="WP_058513744.1">
    <property type="nucleotide sequence ID" value="NZ_CAAAIH010000048.1"/>
</dbReference>
<feature type="transmembrane region" description="Helical" evidence="5">
    <location>
        <begin position="225"/>
        <end position="243"/>
    </location>
</feature>
<keyword evidence="4 5" id="KW-0472">Membrane</keyword>
<feature type="transmembrane region" description="Helical" evidence="5">
    <location>
        <begin position="12"/>
        <end position="45"/>
    </location>
</feature>
<evidence type="ECO:0000259" key="6">
    <source>
        <dbReference type="Pfam" id="PF04932"/>
    </source>
</evidence>
<evidence type="ECO:0000256" key="1">
    <source>
        <dbReference type="ARBA" id="ARBA00004141"/>
    </source>
</evidence>
<gene>
    <name evidence="7" type="ORF">Lsan_1336</name>
</gene>
<accession>A0A0W0Z3T5</accession>
<dbReference type="OrthoDB" id="9795248at2"/>
<organism evidence="7 8">
    <name type="scientific">Legionella santicrucis</name>
    <dbReference type="NCBI Taxonomy" id="45074"/>
    <lineage>
        <taxon>Bacteria</taxon>
        <taxon>Pseudomonadati</taxon>
        <taxon>Pseudomonadota</taxon>
        <taxon>Gammaproteobacteria</taxon>
        <taxon>Legionellales</taxon>
        <taxon>Legionellaceae</taxon>
        <taxon>Legionella</taxon>
    </lineage>
</organism>
<evidence type="ECO:0000256" key="3">
    <source>
        <dbReference type="ARBA" id="ARBA00022989"/>
    </source>
</evidence>
<evidence type="ECO:0000256" key="2">
    <source>
        <dbReference type="ARBA" id="ARBA00022692"/>
    </source>
</evidence>
<feature type="transmembrane region" description="Helical" evidence="5">
    <location>
        <begin position="378"/>
        <end position="394"/>
    </location>
</feature>
<comment type="caution">
    <text evidence="7">The sequence shown here is derived from an EMBL/GenBank/DDBJ whole genome shotgun (WGS) entry which is preliminary data.</text>
</comment>
<evidence type="ECO:0000256" key="5">
    <source>
        <dbReference type="SAM" id="Phobius"/>
    </source>
</evidence>
<keyword evidence="3 5" id="KW-1133">Transmembrane helix</keyword>
<evidence type="ECO:0000256" key="4">
    <source>
        <dbReference type="ARBA" id="ARBA00023136"/>
    </source>
</evidence>
<dbReference type="InterPro" id="IPR051533">
    <property type="entry name" value="WaaL-like"/>
</dbReference>
<feature type="transmembrane region" description="Helical" evidence="5">
    <location>
        <begin position="192"/>
        <end position="213"/>
    </location>
</feature>
<proteinExistence type="predicted"/>
<dbReference type="PANTHER" id="PTHR37422">
    <property type="entry name" value="TEICHURONIC ACID BIOSYNTHESIS PROTEIN TUAE"/>
    <property type="match status" value="1"/>
</dbReference>
<dbReference type="InterPro" id="IPR007016">
    <property type="entry name" value="O-antigen_ligase-rel_domated"/>
</dbReference>
<feature type="domain" description="O-antigen ligase-related" evidence="6">
    <location>
        <begin position="195"/>
        <end position="336"/>
    </location>
</feature>
<feature type="transmembrane region" description="Helical" evidence="5">
    <location>
        <begin position="328"/>
        <end position="347"/>
    </location>
</feature>
<dbReference type="PATRIC" id="fig|45074.5.peg.1419"/>
<name>A0A0W0Z3T5_9GAMM</name>
<dbReference type="GO" id="GO:0016020">
    <property type="term" value="C:membrane"/>
    <property type="evidence" value="ECO:0007669"/>
    <property type="project" value="UniProtKB-SubCell"/>
</dbReference>
<feature type="transmembrane region" description="Helical" evidence="5">
    <location>
        <begin position="60"/>
        <end position="78"/>
    </location>
</feature>
<protein>
    <submittedName>
        <fullName evidence="7">O-antigen biosynthesis protein</fullName>
    </submittedName>
</protein>
<reference evidence="7 8" key="1">
    <citation type="submission" date="2015-11" db="EMBL/GenBank/DDBJ databases">
        <title>Genomic analysis of 38 Legionella species identifies large and diverse effector repertoires.</title>
        <authorList>
            <person name="Burstein D."/>
            <person name="Amaro F."/>
            <person name="Zusman T."/>
            <person name="Lifshitz Z."/>
            <person name="Cohen O."/>
            <person name="Gilbert J.A."/>
            <person name="Pupko T."/>
            <person name="Shuman H.A."/>
            <person name="Segal G."/>
        </authorList>
    </citation>
    <scope>NUCLEOTIDE SEQUENCE [LARGE SCALE GENOMIC DNA]</scope>
    <source>
        <strain evidence="7 8">SC-63-C7</strain>
    </source>
</reference>
<dbReference type="PANTHER" id="PTHR37422:SF13">
    <property type="entry name" value="LIPOPOLYSACCHARIDE BIOSYNTHESIS PROTEIN PA4999-RELATED"/>
    <property type="match status" value="1"/>
</dbReference>
<comment type="subcellular location">
    <subcellularLocation>
        <location evidence="1">Membrane</location>
        <topology evidence="1">Multi-pass membrane protein</topology>
    </subcellularLocation>
</comment>
<feature type="transmembrane region" description="Helical" evidence="5">
    <location>
        <begin position="119"/>
        <end position="138"/>
    </location>
</feature>
<dbReference type="AlphaFoldDB" id="A0A0W0Z3T5"/>
<keyword evidence="8" id="KW-1185">Reference proteome</keyword>
<dbReference type="Proteomes" id="UP000054703">
    <property type="component" value="Unassembled WGS sequence"/>
</dbReference>
<evidence type="ECO:0000313" key="8">
    <source>
        <dbReference type="Proteomes" id="UP000054703"/>
    </source>
</evidence>
<feature type="transmembrane region" description="Helical" evidence="5">
    <location>
        <begin position="150"/>
        <end position="172"/>
    </location>
</feature>
<sequence>MREFFSEEKINLLAPILIVLLVFSIPISSSIKSILMVLSLLAIVLTPYYRQYLYSAFNTLWARAALVFFLYIIIACSWSDAPLVIRYNTIDKYSKLIFLPILAVAFIQPRTRQWVLDSYISVMLLTCILSILKARNLLELNNVSDPGEVFYNHIITGYMVALGVYLAGLQVFKADVSLSRRLFSLSMFFLGSYQILFLNTGKTGYLIYALLMTMLMLQKMSLKKAIAGVVLFFCIILLTYTLSPRMQLTTHTLLNDIQSLQQHQENNSLGFRIQFHQYAESLFKEHPLIGIGTGGFPYRFSLEQPIPAWGKKLNEPHGQYWLTLAEQGLIGITLLFLFLGTLFITFFKLKETKPILLGLLISFCFSSFTDTVFCYSTVGYLLIIFSALCFGELIEMR</sequence>